<dbReference type="InterPro" id="IPR053093">
    <property type="entry name" value="GPCR-like"/>
</dbReference>
<dbReference type="AlphaFoldDB" id="A0A0M3IBC2"/>
<organism evidence="1 2">
    <name type="scientific">Ascaris lumbricoides</name>
    <name type="common">Giant roundworm</name>
    <dbReference type="NCBI Taxonomy" id="6252"/>
    <lineage>
        <taxon>Eukaryota</taxon>
        <taxon>Metazoa</taxon>
        <taxon>Ecdysozoa</taxon>
        <taxon>Nematoda</taxon>
        <taxon>Chromadorea</taxon>
        <taxon>Rhabditida</taxon>
        <taxon>Spirurina</taxon>
        <taxon>Ascaridomorpha</taxon>
        <taxon>Ascaridoidea</taxon>
        <taxon>Ascarididae</taxon>
        <taxon>Ascaris</taxon>
    </lineage>
</organism>
<accession>A0A0M3IBC2</accession>
<proteinExistence type="predicted"/>
<evidence type="ECO:0000313" key="2">
    <source>
        <dbReference type="WBParaSite" id="ALUE_0001499901-mRNA-1"/>
    </source>
</evidence>
<sequence>MMRKKERHNSAQRWSPVINAHEEQRKGLLRNVANALEVLNHCLNFYVFCLASSEYTRAFLLNCLCVRRVLTHIPACARFIYLRKSSSCVTSRHNSMRFKAVKVCDDDLNGDTDGRNNGKQWSDGDHRTRCMWQFGTSSCHATTTVFTTEAASDACHRNSADYL</sequence>
<reference evidence="2" key="1">
    <citation type="submission" date="2017-02" db="UniProtKB">
        <authorList>
            <consortium name="WormBaseParasite"/>
        </authorList>
    </citation>
    <scope>IDENTIFICATION</scope>
</reference>
<dbReference type="Proteomes" id="UP000036681">
    <property type="component" value="Unplaced"/>
</dbReference>
<dbReference type="WBParaSite" id="ALUE_0001499901-mRNA-1">
    <property type="protein sequence ID" value="ALUE_0001499901-mRNA-1"/>
    <property type="gene ID" value="ALUE_0001499901"/>
</dbReference>
<name>A0A0M3IBC2_ASCLU</name>
<keyword evidence="1" id="KW-1185">Reference proteome</keyword>
<protein>
    <submittedName>
        <fullName evidence="2">Uncharacterized protein</fullName>
    </submittedName>
</protein>
<dbReference type="PANTHER" id="PTHR47760">
    <property type="entry name" value="G-PROTEIN COUPLED RECEPTOR B0563.6-LIKE PROTEIN-RELATED"/>
    <property type="match status" value="1"/>
</dbReference>
<dbReference type="PANTHER" id="PTHR47760:SF4">
    <property type="entry name" value="G-PROTEIN COUPLED RECEPTORS FAMILY 1 PROFILE DOMAIN-CONTAINING PROTEIN"/>
    <property type="match status" value="1"/>
</dbReference>
<evidence type="ECO:0000313" key="1">
    <source>
        <dbReference type="Proteomes" id="UP000036681"/>
    </source>
</evidence>